<evidence type="ECO:0000256" key="1">
    <source>
        <dbReference type="ARBA" id="ARBA00006538"/>
    </source>
</evidence>
<dbReference type="CDD" id="cd03444">
    <property type="entry name" value="Thioesterase_II_repeat1"/>
    <property type="match status" value="1"/>
</dbReference>
<dbReference type="AlphaFoldDB" id="A0A3A2ZW76"/>
<evidence type="ECO:0000256" key="2">
    <source>
        <dbReference type="ARBA" id="ARBA00022801"/>
    </source>
</evidence>
<sequence>MTTSLSSDGKRDDLAAAFETTPVVPGLFEAEPSQSPDPVYGGLLMGRAIMAAATGIGERQLHSLQANFIRRAQPQATTQFAVNEVMTGRNYSIRRVTASQEDKEIFSASLTFREPRDGVSHQQPAPRMTFPVEGSVESTQRRPSPSGIEIFWDPDIKQDGVIMVWMRSAGALGNCTASQAAALIYASDYPIIEAGLSCHRLSWKSQGLFTTSLSHNAWIFMETDFSDWHLFSIDSPAASGGTMVGRASCFNKDGNLVATFVQEAVVWIS</sequence>
<dbReference type="Pfam" id="PF20789">
    <property type="entry name" value="4HBT_3C"/>
    <property type="match status" value="1"/>
</dbReference>
<dbReference type="STRING" id="2070753.A0A3A2ZW76"/>
<feature type="domain" description="Acyl-CoA thioesterase-like N-terminal HotDog" evidence="4">
    <location>
        <begin position="39"/>
        <end position="112"/>
    </location>
</feature>
<gene>
    <name evidence="6" type="ORF">PHISCL_05424</name>
</gene>
<dbReference type="Pfam" id="PF13622">
    <property type="entry name" value="4HBT_3"/>
    <property type="match status" value="1"/>
</dbReference>
<organism evidence="6 7">
    <name type="scientific">Aspergillus sclerotialis</name>
    <dbReference type="NCBI Taxonomy" id="2070753"/>
    <lineage>
        <taxon>Eukaryota</taxon>
        <taxon>Fungi</taxon>
        <taxon>Dikarya</taxon>
        <taxon>Ascomycota</taxon>
        <taxon>Pezizomycotina</taxon>
        <taxon>Eurotiomycetes</taxon>
        <taxon>Eurotiomycetidae</taxon>
        <taxon>Eurotiales</taxon>
        <taxon>Aspergillaceae</taxon>
        <taxon>Aspergillus</taxon>
        <taxon>Aspergillus subgen. Polypaecilum</taxon>
    </lineage>
</organism>
<dbReference type="InterPro" id="IPR042171">
    <property type="entry name" value="Acyl-CoA_hotdog"/>
</dbReference>
<keyword evidence="2" id="KW-0378">Hydrolase</keyword>
<feature type="region of interest" description="Disordered" evidence="3">
    <location>
        <begin position="116"/>
        <end position="147"/>
    </location>
</feature>
<evidence type="ECO:0000256" key="3">
    <source>
        <dbReference type="SAM" id="MobiDB-lite"/>
    </source>
</evidence>
<evidence type="ECO:0000259" key="4">
    <source>
        <dbReference type="Pfam" id="PF13622"/>
    </source>
</evidence>
<dbReference type="GO" id="GO:0047617">
    <property type="term" value="F:fatty acyl-CoA hydrolase activity"/>
    <property type="evidence" value="ECO:0007669"/>
    <property type="project" value="InterPro"/>
</dbReference>
<dbReference type="InterPro" id="IPR049450">
    <property type="entry name" value="ACOT8-like_C"/>
</dbReference>
<dbReference type="PANTHER" id="PTHR11066:SF34">
    <property type="entry name" value="ACYL-COENZYME A THIOESTERASE 8"/>
    <property type="match status" value="1"/>
</dbReference>
<reference evidence="7" key="1">
    <citation type="submission" date="2017-02" db="EMBL/GenBank/DDBJ databases">
        <authorList>
            <person name="Tafer H."/>
            <person name="Lopandic K."/>
        </authorList>
    </citation>
    <scope>NUCLEOTIDE SEQUENCE [LARGE SCALE GENOMIC DNA]</scope>
    <source>
        <strain evidence="7">CBS 366.77</strain>
    </source>
</reference>
<dbReference type="EMBL" id="MVGC01000178">
    <property type="protein sequence ID" value="RJE22245.1"/>
    <property type="molecule type" value="Genomic_DNA"/>
</dbReference>
<keyword evidence="7" id="KW-1185">Reference proteome</keyword>
<dbReference type="OrthoDB" id="68328at2759"/>
<name>A0A3A2ZW76_9EURO</name>
<dbReference type="GO" id="GO:0005782">
    <property type="term" value="C:peroxisomal matrix"/>
    <property type="evidence" value="ECO:0007669"/>
    <property type="project" value="UniProtKB-SubCell"/>
</dbReference>
<dbReference type="GO" id="GO:0006637">
    <property type="term" value="P:acyl-CoA metabolic process"/>
    <property type="evidence" value="ECO:0007669"/>
    <property type="project" value="InterPro"/>
</dbReference>
<dbReference type="GO" id="GO:0009062">
    <property type="term" value="P:fatty acid catabolic process"/>
    <property type="evidence" value="ECO:0007669"/>
    <property type="project" value="TreeGrafter"/>
</dbReference>
<comment type="similarity">
    <text evidence="1">Belongs to the C/M/P thioester hydrolase family.</text>
</comment>
<protein>
    <submittedName>
        <fullName evidence="6">Acyl-CoA thioesterase</fullName>
    </submittedName>
</protein>
<comment type="caution">
    <text evidence="6">The sequence shown here is derived from an EMBL/GenBank/DDBJ whole genome shotgun (WGS) entry which is preliminary data.</text>
</comment>
<accession>A0A3A2ZW76</accession>
<dbReference type="InterPro" id="IPR049449">
    <property type="entry name" value="TesB_ACOT8-like_N"/>
</dbReference>
<dbReference type="PANTHER" id="PTHR11066">
    <property type="entry name" value="ACYL-COA THIOESTERASE"/>
    <property type="match status" value="1"/>
</dbReference>
<proteinExistence type="inferred from homology"/>
<dbReference type="InterPro" id="IPR003703">
    <property type="entry name" value="Acyl_CoA_thio"/>
</dbReference>
<evidence type="ECO:0000313" key="7">
    <source>
        <dbReference type="Proteomes" id="UP000266188"/>
    </source>
</evidence>
<evidence type="ECO:0000259" key="5">
    <source>
        <dbReference type="Pfam" id="PF20789"/>
    </source>
</evidence>
<dbReference type="InterPro" id="IPR029069">
    <property type="entry name" value="HotDog_dom_sf"/>
</dbReference>
<feature type="domain" description="Acyl-CoA thioesterase-like C-terminal" evidence="5">
    <location>
        <begin position="125"/>
        <end position="266"/>
    </location>
</feature>
<dbReference type="SUPFAM" id="SSF54637">
    <property type="entry name" value="Thioesterase/thiol ester dehydrase-isomerase"/>
    <property type="match status" value="2"/>
</dbReference>
<evidence type="ECO:0000313" key="6">
    <source>
        <dbReference type="EMBL" id="RJE22245.1"/>
    </source>
</evidence>
<dbReference type="Proteomes" id="UP000266188">
    <property type="component" value="Unassembled WGS sequence"/>
</dbReference>
<dbReference type="Gene3D" id="2.40.160.210">
    <property type="entry name" value="Acyl-CoA thioesterase, double hotdog domain"/>
    <property type="match status" value="1"/>
</dbReference>